<comment type="caution">
    <text evidence="4">The sequence shown here is derived from an EMBL/GenBank/DDBJ whole genome shotgun (WGS) entry which is preliminary data.</text>
</comment>
<reference evidence="5" key="1">
    <citation type="journal article" date="2019" name="Int. J. Syst. Evol. Microbiol.">
        <title>The Global Catalogue of Microorganisms (GCM) 10K type strain sequencing project: providing services to taxonomists for standard genome sequencing and annotation.</title>
        <authorList>
            <consortium name="The Broad Institute Genomics Platform"/>
            <consortium name="The Broad Institute Genome Sequencing Center for Infectious Disease"/>
            <person name="Wu L."/>
            <person name="Ma J."/>
        </authorList>
    </citation>
    <scope>NUCLEOTIDE SEQUENCE [LARGE SCALE GENOMIC DNA]</scope>
    <source>
        <strain evidence="5">CCUG 53903</strain>
    </source>
</reference>
<sequence>MSNSDTLELSLTELFETQLRRAPTATAVACGTETLSYRELNTRANRLAHWLIAQGAGPEKLVGVMVPRSVDMVVALLAVGKAGGAFLPLDPTYPAERLDYMIADAAPLLVLDEALAGADYTAYPESDPVVHRPALGAAYVIYTSGSTGRPKGVLVTHTGVADLAATQVERLAVTADSRYLQLASLSFDVAFGDFCTAFAAGATLVIPEPGRMVGAVVRDPTGTRFMIGIRELTTSRITHAGIPPSVLAAIPAGTESQLPDLVTLMTGGELCPPDLIRRWSAGRRMVNAYGPTESTVCAAMSRPLSAADPVAPIGPLVAGTRGYVLDRRLQPVPAGQVGELYLAGKGLARGYVGRTALTATRFVACPFSAGERMYRTGDLVRWRDDGQLEFVGRVDDQVKIGGHRVEPGEVEVALTAHPAVRQAVVVAREDTPGDRQLVAYVVPADVDTGAVLKYLAARLPHHLIPAAILPVEAVPLTPNGKVDRRALPEHSPTTLGRAL</sequence>
<dbReference type="PANTHER" id="PTHR45527:SF1">
    <property type="entry name" value="FATTY ACID SYNTHASE"/>
    <property type="match status" value="1"/>
</dbReference>
<accession>A0ABW1CPZ9</accession>
<dbReference type="Gene3D" id="3.30.300.30">
    <property type="match status" value="1"/>
</dbReference>
<dbReference type="Proteomes" id="UP001596058">
    <property type="component" value="Unassembled WGS sequence"/>
</dbReference>
<dbReference type="Gene3D" id="3.40.50.12780">
    <property type="entry name" value="N-terminal domain of ligase-like"/>
    <property type="match status" value="1"/>
</dbReference>
<dbReference type="EMBL" id="JBHSPA010000025">
    <property type="protein sequence ID" value="MFC5826541.1"/>
    <property type="molecule type" value="Genomic_DNA"/>
</dbReference>
<dbReference type="SUPFAM" id="SSF56801">
    <property type="entry name" value="Acetyl-CoA synthetase-like"/>
    <property type="match status" value="1"/>
</dbReference>
<dbReference type="PANTHER" id="PTHR45527">
    <property type="entry name" value="NONRIBOSOMAL PEPTIDE SYNTHETASE"/>
    <property type="match status" value="1"/>
</dbReference>
<dbReference type="Pfam" id="PF00501">
    <property type="entry name" value="AMP-binding"/>
    <property type="match status" value="1"/>
</dbReference>
<dbReference type="InterPro" id="IPR045851">
    <property type="entry name" value="AMP-bd_C_sf"/>
</dbReference>
<dbReference type="RefSeq" id="WP_379516052.1">
    <property type="nucleotide sequence ID" value="NZ_JBHSPA010000025.1"/>
</dbReference>
<feature type="region of interest" description="Disordered" evidence="1">
    <location>
        <begin position="480"/>
        <end position="499"/>
    </location>
</feature>
<gene>
    <name evidence="4" type="ORF">ACFPZ3_21955</name>
</gene>
<keyword evidence="5" id="KW-1185">Reference proteome</keyword>
<protein>
    <submittedName>
        <fullName evidence="4">Amino acid adenylation domain-containing protein</fullName>
    </submittedName>
</protein>
<evidence type="ECO:0000256" key="1">
    <source>
        <dbReference type="SAM" id="MobiDB-lite"/>
    </source>
</evidence>
<dbReference type="InterPro" id="IPR010071">
    <property type="entry name" value="AA_adenyl_dom"/>
</dbReference>
<evidence type="ECO:0000313" key="5">
    <source>
        <dbReference type="Proteomes" id="UP001596058"/>
    </source>
</evidence>
<evidence type="ECO:0000259" key="2">
    <source>
        <dbReference type="Pfam" id="PF00501"/>
    </source>
</evidence>
<name>A0ABW1CPZ9_9ACTN</name>
<dbReference type="InterPro" id="IPR042099">
    <property type="entry name" value="ANL_N_sf"/>
</dbReference>
<evidence type="ECO:0000259" key="3">
    <source>
        <dbReference type="Pfam" id="PF13193"/>
    </source>
</evidence>
<dbReference type="InterPro" id="IPR000873">
    <property type="entry name" value="AMP-dep_synth/lig_dom"/>
</dbReference>
<dbReference type="PROSITE" id="PS00455">
    <property type="entry name" value="AMP_BINDING"/>
    <property type="match status" value="1"/>
</dbReference>
<dbReference type="InterPro" id="IPR025110">
    <property type="entry name" value="AMP-bd_C"/>
</dbReference>
<feature type="domain" description="AMP-binding enzyme C-terminal" evidence="3">
    <location>
        <begin position="409"/>
        <end position="481"/>
    </location>
</feature>
<dbReference type="NCBIfam" id="TIGR01733">
    <property type="entry name" value="AA-adenyl-dom"/>
    <property type="match status" value="1"/>
</dbReference>
<evidence type="ECO:0000313" key="4">
    <source>
        <dbReference type="EMBL" id="MFC5826541.1"/>
    </source>
</evidence>
<dbReference type="InterPro" id="IPR020845">
    <property type="entry name" value="AMP-binding_CS"/>
</dbReference>
<organism evidence="4 5">
    <name type="scientific">Nonomuraea insulae</name>
    <dbReference type="NCBI Taxonomy" id="1616787"/>
    <lineage>
        <taxon>Bacteria</taxon>
        <taxon>Bacillati</taxon>
        <taxon>Actinomycetota</taxon>
        <taxon>Actinomycetes</taxon>
        <taxon>Streptosporangiales</taxon>
        <taxon>Streptosporangiaceae</taxon>
        <taxon>Nonomuraea</taxon>
    </lineage>
</organism>
<feature type="domain" description="AMP-dependent synthetase/ligase" evidence="2">
    <location>
        <begin position="15"/>
        <end position="351"/>
    </location>
</feature>
<dbReference type="Pfam" id="PF13193">
    <property type="entry name" value="AMP-binding_C"/>
    <property type="match status" value="1"/>
</dbReference>
<proteinExistence type="predicted"/>